<dbReference type="AlphaFoldDB" id="A0A8J7M4M1"/>
<keyword evidence="2" id="KW-0270">Exopolysaccharide synthesis</keyword>
<name>A0A8J7M4M1_9RHOB</name>
<accession>A0A8J7M4M1</accession>
<dbReference type="EMBL" id="JAEHHL010000001">
    <property type="protein sequence ID" value="MBK0398140.1"/>
    <property type="molecule type" value="Genomic_DNA"/>
</dbReference>
<gene>
    <name evidence="5" type="ORF">H0I76_02970</name>
</gene>
<comment type="caution">
    <text evidence="5">The sequence shown here is derived from an EMBL/GenBank/DDBJ whole genome shotgun (WGS) entry which is preliminary data.</text>
</comment>
<reference evidence="5" key="1">
    <citation type="submission" date="2020-12" db="EMBL/GenBank/DDBJ databases">
        <title>Bacterial taxonomy.</title>
        <authorList>
            <person name="Pan X."/>
        </authorList>
    </citation>
    <scope>NUCLEOTIDE SEQUENCE</scope>
    <source>
        <strain evidence="5">M0105</strain>
    </source>
</reference>
<sequence>MNTKFDGVGAAVAPVGFVKSELSRDKAHRIPHPGTLGRAVKRGCDIVFAVLALPIVLLAALALLVANPFWNPGPVLFRQTRMGRNCRPFTALKFRSMRETSKATRGPGDPVEHDRITPLGRFLRRSRIDEIPQFINILRGDMSLIGPRPDFWDHAVHFVDSVPGYQARHVVRPGITGLAQVHLGYAEGLEATFKKVRYDLEYIQKMSPKIELHVLWRTVMVVTTGFGAR</sequence>
<dbReference type="GO" id="GO:0016780">
    <property type="term" value="F:phosphotransferase activity, for other substituted phosphate groups"/>
    <property type="evidence" value="ECO:0007669"/>
    <property type="project" value="TreeGrafter"/>
</dbReference>
<dbReference type="Pfam" id="PF02397">
    <property type="entry name" value="Bac_transf"/>
    <property type="match status" value="1"/>
</dbReference>
<keyword evidence="3" id="KW-1133">Transmembrane helix</keyword>
<evidence type="ECO:0000256" key="2">
    <source>
        <dbReference type="ARBA" id="ARBA00023169"/>
    </source>
</evidence>
<keyword evidence="6" id="KW-1185">Reference proteome</keyword>
<keyword evidence="3" id="KW-0472">Membrane</keyword>
<dbReference type="Proteomes" id="UP000655420">
    <property type="component" value="Unassembled WGS sequence"/>
</dbReference>
<keyword evidence="5" id="KW-0808">Transferase</keyword>
<comment type="similarity">
    <text evidence="1">Belongs to the bacterial sugar transferase family.</text>
</comment>
<dbReference type="PANTHER" id="PTHR30576">
    <property type="entry name" value="COLANIC BIOSYNTHESIS UDP-GLUCOSE LIPID CARRIER TRANSFERASE"/>
    <property type="match status" value="1"/>
</dbReference>
<dbReference type="InterPro" id="IPR003362">
    <property type="entry name" value="Bact_transf"/>
</dbReference>
<evidence type="ECO:0000259" key="4">
    <source>
        <dbReference type="Pfam" id="PF02397"/>
    </source>
</evidence>
<keyword evidence="3" id="KW-0812">Transmembrane</keyword>
<evidence type="ECO:0000313" key="6">
    <source>
        <dbReference type="Proteomes" id="UP000655420"/>
    </source>
</evidence>
<proteinExistence type="inferred from homology"/>
<evidence type="ECO:0000256" key="3">
    <source>
        <dbReference type="SAM" id="Phobius"/>
    </source>
</evidence>
<organism evidence="5 6">
    <name type="scientific">Thermohalobaculum xanthum</name>
    <dbReference type="NCBI Taxonomy" id="2753746"/>
    <lineage>
        <taxon>Bacteria</taxon>
        <taxon>Pseudomonadati</taxon>
        <taxon>Pseudomonadota</taxon>
        <taxon>Alphaproteobacteria</taxon>
        <taxon>Rhodobacterales</taxon>
        <taxon>Paracoccaceae</taxon>
        <taxon>Thermohalobaculum</taxon>
    </lineage>
</organism>
<evidence type="ECO:0000313" key="5">
    <source>
        <dbReference type="EMBL" id="MBK0398140.1"/>
    </source>
</evidence>
<dbReference type="GO" id="GO:0000271">
    <property type="term" value="P:polysaccharide biosynthetic process"/>
    <property type="evidence" value="ECO:0007669"/>
    <property type="project" value="UniProtKB-KW"/>
</dbReference>
<feature type="transmembrane region" description="Helical" evidence="3">
    <location>
        <begin position="46"/>
        <end position="70"/>
    </location>
</feature>
<dbReference type="PANTHER" id="PTHR30576:SF0">
    <property type="entry name" value="UNDECAPRENYL-PHOSPHATE N-ACETYLGALACTOSAMINYL 1-PHOSPHATE TRANSFERASE-RELATED"/>
    <property type="match status" value="1"/>
</dbReference>
<evidence type="ECO:0000256" key="1">
    <source>
        <dbReference type="ARBA" id="ARBA00006464"/>
    </source>
</evidence>
<protein>
    <submittedName>
        <fullName evidence="5">Sugar transferase</fullName>
    </submittedName>
</protein>
<feature type="domain" description="Bacterial sugar transferase" evidence="4">
    <location>
        <begin position="41"/>
        <end position="223"/>
    </location>
</feature>